<sequence length="182" mass="21058">MPTTRQNNKRSRDPHSPSKQKNKKPCTAKSKSAGSEEPAPDTENPDEPRRIRFFDRDRMQERLEHQKKGEYSKMMDLAFSDAMRKFLKRSTSFSISFPTSFPLLSPLLSFSHSPSLFIGALVRLLIQSSKFVDKTPRTGEMPADWLKNDLEEGLRTVHLYPDFHQDYQLEGRDELGHQHGHD</sequence>
<dbReference type="Proteomes" id="UP000724874">
    <property type="component" value="Unassembled WGS sequence"/>
</dbReference>
<proteinExistence type="predicted"/>
<evidence type="ECO:0000313" key="2">
    <source>
        <dbReference type="EMBL" id="KAF8867635.1"/>
    </source>
</evidence>
<protein>
    <submittedName>
        <fullName evidence="2">Uncharacterized protein</fullName>
    </submittedName>
</protein>
<dbReference type="AlphaFoldDB" id="A0A9P5TEU3"/>
<evidence type="ECO:0000313" key="3">
    <source>
        <dbReference type="Proteomes" id="UP000724874"/>
    </source>
</evidence>
<reference evidence="2" key="1">
    <citation type="submission" date="2020-11" db="EMBL/GenBank/DDBJ databases">
        <authorList>
            <consortium name="DOE Joint Genome Institute"/>
            <person name="Ahrendt S."/>
            <person name="Riley R."/>
            <person name="Andreopoulos W."/>
            <person name="LaButti K."/>
            <person name="Pangilinan J."/>
            <person name="Ruiz-duenas F.J."/>
            <person name="Barrasa J.M."/>
            <person name="Sanchez-Garcia M."/>
            <person name="Camarero S."/>
            <person name="Miyauchi S."/>
            <person name="Serrano A."/>
            <person name="Linde D."/>
            <person name="Babiker R."/>
            <person name="Drula E."/>
            <person name="Ayuso-Fernandez I."/>
            <person name="Pacheco R."/>
            <person name="Padilla G."/>
            <person name="Ferreira P."/>
            <person name="Barriuso J."/>
            <person name="Kellner H."/>
            <person name="Castanera R."/>
            <person name="Alfaro M."/>
            <person name="Ramirez L."/>
            <person name="Pisabarro A.G."/>
            <person name="Kuo A."/>
            <person name="Tritt A."/>
            <person name="Lipzen A."/>
            <person name="He G."/>
            <person name="Yan M."/>
            <person name="Ng V."/>
            <person name="Cullen D."/>
            <person name="Martin F."/>
            <person name="Rosso M.-N."/>
            <person name="Henrissat B."/>
            <person name="Hibbett D."/>
            <person name="Martinez A.T."/>
            <person name="Grigoriev I.V."/>
        </authorList>
    </citation>
    <scope>NUCLEOTIDE SEQUENCE</scope>
    <source>
        <strain evidence="2">AH 44721</strain>
    </source>
</reference>
<keyword evidence="3" id="KW-1185">Reference proteome</keyword>
<dbReference type="EMBL" id="JADNYJ010001001">
    <property type="protein sequence ID" value="KAF8867635.1"/>
    <property type="molecule type" value="Genomic_DNA"/>
</dbReference>
<feature type="region of interest" description="Disordered" evidence="1">
    <location>
        <begin position="1"/>
        <end position="50"/>
    </location>
</feature>
<organism evidence="2 3">
    <name type="scientific">Gymnopilus junonius</name>
    <name type="common">Spectacular rustgill mushroom</name>
    <name type="synonym">Gymnopilus spectabilis subsp. junonius</name>
    <dbReference type="NCBI Taxonomy" id="109634"/>
    <lineage>
        <taxon>Eukaryota</taxon>
        <taxon>Fungi</taxon>
        <taxon>Dikarya</taxon>
        <taxon>Basidiomycota</taxon>
        <taxon>Agaricomycotina</taxon>
        <taxon>Agaricomycetes</taxon>
        <taxon>Agaricomycetidae</taxon>
        <taxon>Agaricales</taxon>
        <taxon>Agaricineae</taxon>
        <taxon>Hymenogastraceae</taxon>
        <taxon>Gymnopilus</taxon>
    </lineage>
</organism>
<accession>A0A9P5TEU3</accession>
<evidence type="ECO:0000256" key="1">
    <source>
        <dbReference type="SAM" id="MobiDB-lite"/>
    </source>
</evidence>
<name>A0A9P5TEU3_GYMJU</name>
<comment type="caution">
    <text evidence="2">The sequence shown here is derived from an EMBL/GenBank/DDBJ whole genome shotgun (WGS) entry which is preliminary data.</text>
</comment>
<gene>
    <name evidence="2" type="ORF">CPB84DRAFT_127964</name>
</gene>